<sequence>MSDSTKHYDLIVIGGGPIGLSTAWQAARRGGRKVLVLEQYGFMNERGGSSGAERHWRLQYNERDIFALTLEALPMWRELESLTGRKLLHEVGSLWFGDTEVETNEGQISGTARAMDALDVPYEWLTAPEIERRYGFTGLPGHYEGFLQRDGGAIDVRGTIGAVFQLSQQHGAVLRGNERVLAVNPDPDGVTVRTKEHTYRSDKVVLTNGAHANDILGAWGSGLGVGLYELPLVTLRQRRAEPGRPFWFAFQKPTAEDTNLFYGFPPNPWSTSEDIRLGPVFEVDALDHADDATGIPAPRPVKRVTDWATAHMPWADPQPTELSTCLAMLPTNPARQFFLGDAGTLVDGGENVVVSVAGWGFKFTPLWGKICADLAFDGTTAYDISRHALTPTGPSGIVK</sequence>
<evidence type="ECO:0000313" key="6">
    <source>
        <dbReference type="EMBL" id="MDF2261273.1"/>
    </source>
</evidence>
<keyword evidence="2" id="KW-0285">Flavoprotein</keyword>
<organism evidence="6 7">
    <name type="scientific">Streptantibioticus ferralitis</name>
    <dbReference type="NCBI Taxonomy" id="236510"/>
    <lineage>
        <taxon>Bacteria</taxon>
        <taxon>Bacillati</taxon>
        <taxon>Actinomycetota</taxon>
        <taxon>Actinomycetes</taxon>
        <taxon>Kitasatosporales</taxon>
        <taxon>Streptomycetaceae</taxon>
        <taxon>Streptantibioticus</taxon>
    </lineage>
</organism>
<dbReference type="Pfam" id="PF01266">
    <property type="entry name" value="DAO"/>
    <property type="match status" value="1"/>
</dbReference>
<dbReference type="Gene3D" id="3.30.9.10">
    <property type="entry name" value="D-Amino Acid Oxidase, subunit A, domain 2"/>
    <property type="match status" value="1"/>
</dbReference>
<dbReference type="InterPro" id="IPR006076">
    <property type="entry name" value="FAD-dep_OxRdtase"/>
</dbReference>
<feature type="domain" description="FAD dependent oxidoreductase" evidence="5">
    <location>
        <begin position="9"/>
        <end position="374"/>
    </location>
</feature>
<evidence type="ECO:0000313" key="7">
    <source>
        <dbReference type="Proteomes" id="UP001220022"/>
    </source>
</evidence>
<dbReference type="InterPro" id="IPR045170">
    <property type="entry name" value="MTOX"/>
</dbReference>
<evidence type="ECO:0000256" key="1">
    <source>
        <dbReference type="ARBA" id="ARBA00001974"/>
    </source>
</evidence>
<evidence type="ECO:0000256" key="2">
    <source>
        <dbReference type="ARBA" id="ARBA00022630"/>
    </source>
</evidence>
<evidence type="ECO:0000259" key="5">
    <source>
        <dbReference type="Pfam" id="PF01266"/>
    </source>
</evidence>
<keyword evidence="4" id="KW-0560">Oxidoreductase</keyword>
<keyword evidence="3" id="KW-0274">FAD</keyword>
<keyword evidence="7" id="KW-1185">Reference proteome</keyword>
<dbReference type="SUPFAM" id="SSF51905">
    <property type="entry name" value="FAD/NAD(P)-binding domain"/>
    <property type="match status" value="1"/>
</dbReference>
<reference evidence="6 7" key="1">
    <citation type="submission" date="2023-03" db="EMBL/GenBank/DDBJ databases">
        <title>Draft genome sequence of type strain Streptomyces ferralitis JCM 14344.</title>
        <authorList>
            <person name="Klaysubun C."/>
            <person name="Duangmal K."/>
        </authorList>
    </citation>
    <scope>NUCLEOTIDE SEQUENCE [LARGE SCALE GENOMIC DNA]</scope>
    <source>
        <strain evidence="6 7">JCM 14344</strain>
    </source>
</reference>
<gene>
    <name evidence="6" type="ORF">P2L57_37800</name>
</gene>
<dbReference type="Proteomes" id="UP001220022">
    <property type="component" value="Unassembled WGS sequence"/>
</dbReference>
<proteinExistence type="predicted"/>
<dbReference type="Gene3D" id="3.50.50.60">
    <property type="entry name" value="FAD/NAD(P)-binding domain"/>
    <property type="match status" value="1"/>
</dbReference>
<accession>A0ABT5ZC74</accession>
<comment type="caution">
    <text evidence="6">The sequence shown here is derived from an EMBL/GenBank/DDBJ whole genome shotgun (WGS) entry which is preliminary data.</text>
</comment>
<dbReference type="PANTHER" id="PTHR10961">
    <property type="entry name" value="PEROXISOMAL SARCOSINE OXIDASE"/>
    <property type="match status" value="1"/>
</dbReference>
<dbReference type="PANTHER" id="PTHR10961:SF7">
    <property type="entry name" value="FAD DEPENDENT OXIDOREDUCTASE DOMAIN-CONTAINING PROTEIN"/>
    <property type="match status" value="1"/>
</dbReference>
<dbReference type="RefSeq" id="WP_275822710.1">
    <property type="nucleotide sequence ID" value="NZ_BAAANM010000024.1"/>
</dbReference>
<dbReference type="EMBL" id="JARHTQ010000052">
    <property type="protein sequence ID" value="MDF2261273.1"/>
    <property type="molecule type" value="Genomic_DNA"/>
</dbReference>
<evidence type="ECO:0000256" key="3">
    <source>
        <dbReference type="ARBA" id="ARBA00022827"/>
    </source>
</evidence>
<name>A0ABT5ZC74_9ACTN</name>
<comment type="cofactor">
    <cofactor evidence="1">
        <name>FAD</name>
        <dbReference type="ChEBI" id="CHEBI:57692"/>
    </cofactor>
</comment>
<evidence type="ECO:0000256" key="4">
    <source>
        <dbReference type="ARBA" id="ARBA00023002"/>
    </source>
</evidence>
<protein>
    <submittedName>
        <fullName evidence="6">FAD-dependent oxidoreductase</fullName>
    </submittedName>
</protein>
<dbReference type="InterPro" id="IPR036188">
    <property type="entry name" value="FAD/NAD-bd_sf"/>
</dbReference>